<dbReference type="EMBL" id="QGBI01000019">
    <property type="protein sequence ID" value="MBX3891911.1"/>
    <property type="molecule type" value="Genomic_DNA"/>
</dbReference>
<dbReference type="Proteomes" id="UP001199322">
    <property type="component" value="Unassembled WGS sequence"/>
</dbReference>
<evidence type="ECO:0000313" key="1">
    <source>
        <dbReference type="EMBL" id="CAJ0726557.1"/>
    </source>
</evidence>
<dbReference type="AlphaFoldDB" id="A0A2P4RAL3"/>
<evidence type="ECO:0000313" key="4">
    <source>
        <dbReference type="Proteomes" id="UP001199322"/>
    </source>
</evidence>
<comment type="caution">
    <text evidence="2">The sequence shown here is derived from an EMBL/GenBank/DDBJ whole genome shotgun (WGS) entry which is preliminary data.</text>
</comment>
<dbReference type="RefSeq" id="WP_012435700.1">
    <property type="nucleotide sequence ID" value="NZ_CATWFT010000009.1"/>
</dbReference>
<accession>A0A2P4RAL3</accession>
<gene>
    <name evidence="2" type="ORF">DEE74_18770</name>
    <name evidence="1" type="ORF">R38712_03088</name>
</gene>
<evidence type="ECO:0000313" key="3">
    <source>
        <dbReference type="Proteomes" id="UP001189303"/>
    </source>
</evidence>
<protein>
    <submittedName>
        <fullName evidence="2">Uncharacterized protein</fullName>
    </submittedName>
</protein>
<dbReference type="OMA" id="WFPVLLD"/>
<name>A0A2P4RAL3_RALPI</name>
<dbReference type="EMBL" id="CATWFT010000009">
    <property type="protein sequence ID" value="CAJ0726557.1"/>
    <property type="molecule type" value="Genomic_DNA"/>
</dbReference>
<proteinExistence type="predicted"/>
<reference evidence="1 3" key="2">
    <citation type="submission" date="2023-07" db="EMBL/GenBank/DDBJ databases">
        <authorList>
            <person name="Peeters C."/>
        </authorList>
    </citation>
    <scope>NUCLEOTIDE SEQUENCE [LARGE SCALE GENOMIC DNA]</scope>
    <source>
        <strain evidence="1 3">R-38712</strain>
    </source>
</reference>
<sequence>MYIITINHTKTETRTTMAGVLALLNADKSIPRKFTADSFTVHTVENGPIPVVGLPRGRIGLRPDGTVHEILLHVITEVERIILKPDGKLLRPYEVSFESWEAVLAASALAYESEYLIDPERLKEGSLFSEFQVESPQRFITDELLRRFGFGTGGPHAYPGGGACKGHEWHVAYALQRGERVKDCILNFYRHTSTAIPHGLEWLNALIEFPVLRGALPAETLRDLCDVLRREKMAMTEQNVSKLLAIVRALPVGSSYIDIDDAFYDAKILGPLTAPTLQLAEGPDAEPLSPLAKRVTECVNESVYEKTVARLRQEREDGNLSKRRFELQMMMAERQRNCRNYHYGNMIASLLLERNVAGLLEILDQPNNKSSKRAIREVIGVNLLTVTGAARRRAIFSMCGFAQQEQDVWEQHAAEAKAEKRRIEAMEQAKKTAESVRYSVGGGQVMTGKQYVDLCIAEGFSQIVPSRRGNAVSYLFVDPKRDLGRPLKVKDGTLDYARACLSTPAERVPAYA</sequence>
<organism evidence="2 4">
    <name type="scientific">Ralstonia pickettii</name>
    <name type="common">Burkholderia pickettii</name>
    <dbReference type="NCBI Taxonomy" id="329"/>
    <lineage>
        <taxon>Bacteria</taxon>
        <taxon>Pseudomonadati</taxon>
        <taxon>Pseudomonadota</taxon>
        <taxon>Betaproteobacteria</taxon>
        <taxon>Burkholderiales</taxon>
        <taxon>Burkholderiaceae</taxon>
        <taxon>Ralstonia</taxon>
    </lineage>
</organism>
<evidence type="ECO:0000313" key="2">
    <source>
        <dbReference type="EMBL" id="MBX3891911.1"/>
    </source>
</evidence>
<dbReference type="Proteomes" id="UP001189303">
    <property type="component" value="Unassembled WGS sequence"/>
</dbReference>
<keyword evidence="3" id="KW-1185">Reference proteome</keyword>
<reference evidence="2" key="1">
    <citation type="submission" date="2018-06" db="EMBL/GenBank/DDBJ databases">
        <authorList>
            <person name="O'Rourke A."/>
        </authorList>
    </citation>
    <scope>NUCLEOTIDE SEQUENCE</scope>
    <source>
        <strain evidence="2">132550021-3</strain>
    </source>
</reference>